<comment type="caution">
    <text evidence="1">The sequence shown here is derived from an EMBL/GenBank/DDBJ whole genome shotgun (WGS) entry which is preliminary data.</text>
</comment>
<evidence type="ECO:0000313" key="2">
    <source>
        <dbReference type="Proteomes" id="UP000231926"/>
    </source>
</evidence>
<dbReference type="RefSeq" id="WP_100710354.1">
    <property type="nucleotide sequence ID" value="NZ_NPDR01000004.1"/>
</dbReference>
<organism evidence="1 2">
    <name type="scientific">Leptospira saintgironsiae</name>
    <dbReference type="NCBI Taxonomy" id="2023183"/>
    <lineage>
        <taxon>Bacteria</taxon>
        <taxon>Pseudomonadati</taxon>
        <taxon>Spirochaetota</taxon>
        <taxon>Spirochaetia</taxon>
        <taxon>Leptospirales</taxon>
        <taxon>Leptospiraceae</taxon>
        <taxon>Leptospira</taxon>
    </lineage>
</organism>
<name>A0A2M9YBQ7_9LEPT</name>
<dbReference type="EMBL" id="NPDR01000004">
    <property type="protein sequence ID" value="PJZ48913.1"/>
    <property type="molecule type" value="Genomic_DNA"/>
</dbReference>
<accession>A0A2M9YBQ7</accession>
<reference evidence="1 2" key="1">
    <citation type="submission" date="2017-07" db="EMBL/GenBank/DDBJ databases">
        <title>Leptospira spp. isolated from tropical soils.</title>
        <authorList>
            <person name="Thibeaux R."/>
            <person name="Iraola G."/>
            <person name="Ferres I."/>
            <person name="Bierque E."/>
            <person name="Girault D."/>
            <person name="Soupe-Gilbert M.-E."/>
            <person name="Picardeau M."/>
            <person name="Goarant C."/>
        </authorList>
    </citation>
    <scope>NUCLEOTIDE SEQUENCE [LARGE SCALE GENOMIC DNA]</scope>
    <source>
        <strain evidence="1 2">FH4-C-A2</strain>
    </source>
</reference>
<protein>
    <submittedName>
        <fullName evidence="1">Uncharacterized protein</fullName>
    </submittedName>
</protein>
<evidence type="ECO:0000313" key="1">
    <source>
        <dbReference type="EMBL" id="PJZ48913.1"/>
    </source>
</evidence>
<dbReference type="OrthoDB" id="341702at2"/>
<sequence length="198" mass="23125">MFYLSFYGSVLFRGLLLLILLQVSCISTRGESPLFAKRSPEIPPTITQGKVFLAGHTGEHSKDTEEILKLLQRLVSGTISKDLNFLPEVVSPKDGIYLDVKGNWTREQLIQELSTPDNYFRIYFFDRELLEKQKNSKEVRTVRDLFLSSGGIEVDFYYESKSACELKLKFKENQKLERELINPYFIKQDGKWYLFRLF</sequence>
<gene>
    <name evidence="1" type="ORF">CH362_10730</name>
</gene>
<keyword evidence="2" id="KW-1185">Reference proteome</keyword>
<dbReference type="Proteomes" id="UP000231926">
    <property type="component" value="Unassembled WGS sequence"/>
</dbReference>
<proteinExistence type="predicted"/>
<dbReference type="AlphaFoldDB" id="A0A2M9YBQ7"/>